<reference evidence="3" key="1">
    <citation type="submission" date="2022-12" db="EMBL/GenBank/DDBJ databases">
        <title>Isolation and characterisation of novel Methanocorpusculum spp. from native Australian herbivores indicates the genus is ancestrally host-associated.</title>
        <authorList>
            <person name="Volmer J.G."/>
            <person name="Soo R.M."/>
            <person name="Evans P.N."/>
            <person name="Hoedt E.C."/>
            <person name="Astorga Alsina A.L."/>
            <person name="Woodcroft B.J."/>
            <person name="Tyson G.W."/>
            <person name="Hugenholtz P."/>
            <person name="Morrison M."/>
        </authorList>
    </citation>
    <scope>NUCLEOTIDE SEQUENCE</scope>
    <source>
        <strain evidence="3">MG</strain>
    </source>
</reference>
<organism evidence="3 4">
    <name type="scientific">Methanocorpusculum petauri</name>
    <dbReference type="NCBI Taxonomy" id="3002863"/>
    <lineage>
        <taxon>Archaea</taxon>
        <taxon>Methanobacteriati</taxon>
        <taxon>Methanobacteriota</taxon>
        <taxon>Stenosarchaea group</taxon>
        <taxon>Methanomicrobia</taxon>
        <taxon>Methanomicrobiales</taxon>
        <taxon>Methanocorpusculaceae</taxon>
        <taxon>Methanocorpusculum</taxon>
    </lineage>
</organism>
<gene>
    <name evidence="3" type="ORF">O0S10_09425</name>
</gene>
<sequence>MKDNAVSPAVGTILLVAMTVVFVAIVAIVAVGLSGGLFDSKDVGLILDTYSMGGSTPEHGVTVTVMGGKDAGDITELRVTIDGPDLYYQTRGNSYVPSPVTGAGYRYFADTGTYMKLYDTTWVMTNELNNTGVLENRLATVTGKFRDGTEQVLLMKRVTIPAMTGVAQQFNYTYVRVLSFTNTTGVPGHGLLVTPINDSVTKVDSVTLSKLKDSTGKDVPMGPLTSPHQYDNEYFFYLETGMDVLDSPYPTSSNADRLTGMASVSVSLSDGSTKTDTIPVDIPARVNFFENSSIVSGTFDSAISKGTGYVVPLTINKGSIRNVNQMYYCITSGNDHYKPHSWDISTLENGYSLGSSEPNGINLTAYSNGTLEVFVRSKLGNTAVWYRVASASVSSLLP</sequence>
<feature type="domain" description="Archaeal Type IV pilin N-terminal" evidence="2">
    <location>
        <begin position="4"/>
        <end position="83"/>
    </location>
</feature>
<evidence type="ECO:0000313" key="4">
    <source>
        <dbReference type="Proteomes" id="UP001141422"/>
    </source>
</evidence>
<protein>
    <submittedName>
        <fullName evidence="3">Type IV pilin</fullName>
    </submittedName>
</protein>
<keyword evidence="1" id="KW-1133">Transmembrane helix</keyword>
<dbReference type="InterPro" id="IPR012859">
    <property type="entry name" value="Pilin_N_archaeal"/>
</dbReference>
<proteinExistence type="predicted"/>
<evidence type="ECO:0000256" key="1">
    <source>
        <dbReference type="SAM" id="Phobius"/>
    </source>
</evidence>
<keyword evidence="1" id="KW-0812">Transmembrane</keyword>
<keyword evidence="1" id="KW-0472">Membrane</keyword>
<name>A0ABT4II72_9EURY</name>
<evidence type="ECO:0000313" key="3">
    <source>
        <dbReference type="EMBL" id="MCZ0861434.1"/>
    </source>
</evidence>
<keyword evidence="4" id="KW-1185">Reference proteome</keyword>
<dbReference type="RefSeq" id="WP_268925623.1">
    <property type="nucleotide sequence ID" value="NZ_JAPTGB010000024.1"/>
</dbReference>
<accession>A0ABT4II72</accession>
<evidence type="ECO:0000259" key="2">
    <source>
        <dbReference type="Pfam" id="PF07790"/>
    </source>
</evidence>
<dbReference type="EMBL" id="JAPTGB010000024">
    <property type="protein sequence ID" value="MCZ0861434.1"/>
    <property type="molecule type" value="Genomic_DNA"/>
</dbReference>
<dbReference type="Proteomes" id="UP001141422">
    <property type="component" value="Unassembled WGS sequence"/>
</dbReference>
<comment type="caution">
    <text evidence="3">The sequence shown here is derived from an EMBL/GenBank/DDBJ whole genome shotgun (WGS) entry which is preliminary data.</text>
</comment>
<dbReference type="Pfam" id="PF07790">
    <property type="entry name" value="Pilin_N"/>
    <property type="match status" value="1"/>
</dbReference>
<feature type="transmembrane region" description="Helical" evidence="1">
    <location>
        <begin position="12"/>
        <end position="38"/>
    </location>
</feature>